<feature type="domain" description="Ig-like" evidence="4">
    <location>
        <begin position="42"/>
        <end position="151"/>
    </location>
</feature>
<keyword evidence="2" id="KW-0812">Transmembrane</keyword>
<evidence type="ECO:0000256" key="1">
    <source>
        <dbReference type="SAM" id="MobiDB-lite"/>
    </source>
</evidence>
<dbReference type="Proteomes" id="UP001497623">
    <property type="component" value="Unassembled WGS sequence"/>
</dbReference>
<protein>
    <recommendedName>
        <fullName evidence="4">Ig-like domain-containing protein</fullName>
    </recommendedName>
</protein>
<dbReference type="Gene3D" id="2.60.40.10">
    <property type="entry name" value="Immunoglobulins"/>
    <property type="match status" value="2"/>
</dbReference>
<sequence length="414" mass="45725">MALRGVAVLAVFLAVVFCNAGPTKSKDLATYVGVATGLSQVPKVKIIAEPAGSLHISSCGEDTCYTIPKGTNLTLICSLTYRGSKGSNNRKNKGNKEIHHIGRHNLGWAFPGAENQQHEALRYYHRGRGTTVENALQISNVHVNDTGNYVCYCQTKRGQWDGMNAFFINVEPSQPRVHVFAVPTFSVKPTTPDENHHYIVKAGSNVTLTCETSFTNKNVLISWVYPKAENEYEEKQIHSRHEGMNIKERILHIKIAQPEDSGNYTCQTRSLKQTTWGSPNTFYIQVGEENNVNKTGAIQKIQRHNMKIINIQKSTHNSLSSNATTTPASTTTSRTTKSTTLSSSTINKSTTLPTKTTTSSPTNSTHVPPPSPNKFDVGSFFGGMAVVIGMIILLKLIQVAMHKHRQRSYSYQNM</sequence>
<feature type="transmembrane region" description="Helical" evidence="2">
    <location>
        <begin position="377"/>
        <end position="397"/>
    </location>
</feature>
<feature type="compositionally biased region" description="Low complexity" evidence="1">
    <location>
        <begin position="318"/>
        <end position="366"/>
    </location>
</feature>
<feature type="signal peptide" evidence="3">
    <location>
        <begin position="1"/>
        <end position="25"/>
    </location>
</feature>
<gene>
    <name evidence="5" type="ORF">MNOR_LOCUS24258</name>
</gene>
<evidence type="ECO:0000259" key="4">
    <source>
        <dbReference type="PROSITE" id="PS50835"/>
    </source>
</evidence>
<feature type="chain" id="PRO_5043954514" description="Ig-like domain-containing protein" evidence="3">
    <location>
        <begin position="26"/>
        <end position="414"/>
    </location>
</feature>
<keyword evidence="3" id="KW-0732">Signal</keyword>
<dbReference type="InterPro" id="IPR003599">
    <property type="entry name" value="Ig_sub"/>
</dbReference>
<accession>A0AAV2RHN7</accession>
<name>A0AAV2RHN7_MEGNR</name>
<reference evidence="5 6" key="1">
    <citation type="submission" date="2024-05" db="EMBL/GenBank/DDBJ databases">
        <authorList>
            <person name="Wallberg A."/>
        </authorList>
    </citation>
    <scope>NUCLEOTIDE SEQUENCE [LARGE SCALE GENOMIC DNA]</scope>
</reference>
<evidence type="ECO:0000256" key="3">
    <source>
        <dbReference type="SAM" id="SignalP"/>
    </source>
</evidence>
<feature type="domain" description="Ig-like" evidence="4">
    <location>
        <begin position="183"/>
        <end position="285"/>
    </location>
</feature>
<dbReference type="InterPro" id="IPR003598">
    <property type="entry name" value="Ig_sub2"/>
</dbReference>
<comment type="caution">
    <text evidence="5">The sequence shown here is derived from an EMBL/GenBank/DDBJ whole genome shotgun (WGS) entry which is preliminary data.</text>
</comment>
<evidence type="ECO:0000256" key="2">
    <source>
        <dbReference type="SAM" id="Phobius"/>
    </source>
</evidence>
<dbReference type="Pfam" id="PF13927">
    <property type="entry name" value="Ig_3"/>
    <property type="match status" value="1"/>
</dbReference>
<dbReference type="SMART" id="SM00409">
    <property type="entry name" value="IG"/>
    <property type="match status" value="2"/>
</dbReference>
<dbReference type="InterPro" id="IPR036179">
    <property type="entry name" value="Ig-like_dom_sf"/>
</dbReference>
<dbReference type="SUPFAM" id="SSF48726">
    <property type="entry name" value="Immunoglobulin"/>
    <property type="match status" value="2"/>
</dbReference>
<dbReference type="EMBL" id="CAXKWB010022109">
    <property type="protein sequence ID" value="CAL4124122.1"/>
    <property type="molecule type" value="Genomic_DNA"/>
</dbReference>
<dbReference type="SMART" id="SM00408">
    <property type="entry name" value="IGc2"/>
    <property type="match status" value="2"/>
</dbReference>
<organism evidence="5 6">
    <name type="scientific">Meganyctiphanes norvegica</name>
    <name type="common">Northern krill</name>
    <name type="synonym">Thysanopoda norvegica</name>
    <dbReference type="NCBI Taxonomy" id="48144"/>
    <lineage>
        <taxon>Eukaryota</taxon>
        <taxon>Metazoa</taxon>
        <taxon>Ecdysozoa</taxon>
        <taxon>Arthropoda</taxon>
        <taxon>Crustacea</taxon>
        <taxon>Multicrustacea</taxon>
        <taxon>Malacostraca</taxon>
        <taxon>Eumalacostraca</taxon>
        <taxon>Eucarida</taxon>
        <taxon>Euphausiacea</taxon>
        <taxon>Euphausiidae</taxon>
        <taxon>Meganyctiphanes</taxon>
    </lineage>
</organism>
<dbReference type="PANTHER" id="PTHR46013">
    <property type="entry name" value="VASCULAR CELL ADHESION MOLECULE 1"/>
    <property type="match status" value="1"/>
</dbReference>
<keyword evidence="2" id="KW-1133">Transmembrane helix</keyword>
<dbReference type="InterPro" id="IPR007110">
    <property type="entry name" value="Ig-like_dom"/>
</dbReference>
<dbReference type="InterPro" id="IPR013783">
    <property type="entry name" value="Ig-like_fold"/>
</dbReference>
<proteinExistence type="predicted"/>
<keyword evidence="2" id="KW-0472">Membrane</keyword>
<dbReference type="PROSITE" id="PS50835">
    <property type="entry name" value="IG_LIKE"/>
    <property type="match status" value="2"/>
</dbReference>
<evidence type="ECO:0000313" key="5">
    <source>
        <dbReference type="EMBL" id="CAL4124122.1"/>
    </source>
</evidence>
<evidence type="ECO:0000313" key="6">
    <source>
        <dbReference type="Proteomes" id="UP001497623"/>
    </source>
</evidence>
<keyword evidence="6" id="KW-1185">Reference proteome</keyword>
<dbReference type="PANTHER" id="PTHR46013:SF7">
    <property type="entry name" value="IG-LIKE DOMAIN-CONTAINING PROTEIN"/>
    <property type="match status" value="1"/>
</dbReference>
<dbReference type="AlphaFoldDB" id="A0AAV2RHN7"/>
<feature type="region of interest" description="Disordered" evidence="1">
    <location>
        <begin position="313"/>
        <end position="371"/>
    </location>
</feature>